<dbReference type="Pfam" id="PF12849">
    <property type="entry name" value="PBP_like_2"/>
    <property type="match status" value="1"/>
</dbReference>
<dbReference type="NCBIfam" id="TIGR02136">
    <property type="entry name" value="ptsS_2"/>
    <property type="match status" value="1"/>
</dbReference>
<dbReference type="SUPFAM" id="SSF53850">
    <property type="entry name" value="Periplasmic binding protein-like II"/>
    <property type="match status" value="1"/>
</dbReference>
<evidence type="ECO:0000256" key="2">
    <source>
        <dbReference type="ARBA" id="ARBA00022448"/>
    </source>
</evidence>
<dbReference type="Proteomes" id="UP000051096">
    <property type="component" value="Unassembled WGS sequence"/>
</dbReference>
<feature type="domain" description="PBP" evidence="5">
    <location>
        <begin position="20"/>
        <end position="245"/>
    </location>
</feature>
<dbReference type="InterPro" id="IPR050811">
    <property type="entry name" value="Phosphate_ABC_transporter"/>
</dbReference>
<dbReference type="InterPro" id="IPR011862">
    <property type="entry name" value="Phos-bd"/>
</dbReference>
<keyword evidence="4" id="KW-0592">Phosphate transport</keyword>
<reference evidence="6 7" key="1">
    <citation type="journal article" date="2015" name="Microbiome">
        <title>Genomic resolution of linkages in carbon, nitrogen, and sulfur cycling among widespread estuary sediment bacteria.</title>
        <authorList>
            <person name="Baker B.J."/>
            <person name="Lazar C.S."/>
            <person name="Teske A.P."/>
            <person name="Dick G.J."/>
        </authorList>
    </citation>
    <scope>NUCLEOTIDE SEQUENCE [LARGE SCALE GENOMIC DNA]</scope>
    <source>
        <strain evidence="6">SM23_60</strain>
    </source>
</reference>
<evidence type="ECO:0000313" key="6">
    <source>
        <dbReference type="EMBL" id="KPK68120.1"/>
    </source>
</evidence>
<dbReference type="CDD" id="cd13653">
    <property type="entry name" value="PBP2_phosphate_like_1"/>
    <property type="match status" value="1"/>
</dbReference>
<dbReference type="InterPro" id="IPR024370">
    <property type="entry name" value="PBP_domain"/>
</dbReference>
<evidence type="ECO:0000256" key="3">
    <source>
        <dbReference type="ARBA" id="ARBA00022729"/>
    </source>
</evidence>
<dbReference type="PANTHER" id="PTHR30570:SF1">
    <property type="entry name" value="PHOSPHATE-BINDING PROTEIN PSTS"/>
    <property type="match status" value="1"/>
</dbReference>
<keyword evidence="2 4" id="KW-0813">Transport</keyword>
<dbReference type="PANTHER" id="PTHR30570">
    <property type="entry name" value="PERIPLASMIC PHOSPHATE BINDING COMPONENT OF PHOSPHATE ABC TRANSPORTER"/>
    <property type="match status" value="1"/>
</dbReference>
<name>A0A0S8G526_UNCW3</name>
<evidence type="ECO:0000259" key="5">
    <source>
        <dbReference type="Pfam" id="PF12849"/>
    </source>
</evidence>
<evidence type="ECO:0000313" key="7">
    <source>
        <dbReference type="Proteomes" id="UP000051096"/>
    </source>
</evidence>
<dbReference type="PATRIC" id="fig|1703780.3.peg.2041"/>
<dbReference type="AlphaFoldDB" id="A0A0S8G526"/>
<protein>
    <recommendedName>
        <fullName evidence="4">Phosphate-binding protein</fullName>
    </recommendedName>
</protein>
<dbReference type="EMBL" id="LJUO01000183">
    <property type="protein sequence ID" value="KPK68120.1"/>
    <property type="molecule type" value="Genomic_DNA"/>
</dbReference>
<comment type="caution">
    <text evidence="6">The sequence shown here is derived from an EMBL/GenBank/DDBJ whole genome shotgun (WGS) entry which is preliminary data.</text>
</comment>
<accession>A0A0S8G526</accession>
<dbReference type="GO" id="GO:0042301">
    <property type="term" value="F:phosphate ion binding"/>
    <property type="evidence" value="ECO:0007669"/>
    <property type="project" value="UniProtKB-UniRule"/>
</dbReference>
<proteinExistence type="inferred from homology"/>
<comment type="function">
    <text evidence="4">Involved in the system for phosphate transport across the cytoplasmic membrane.</text>
</comment>
<organism evidence="6 7">
    <name type="scientific">candidate division WOR_3 bacterium SM23_60</name>
    <dbReference type="NCBI Taxonomy" id="1703780"/>
    <lineage>
        <taxon>Bacteria</taxon>
        <taxon>Bacteria division WOR-3</taxon>
    </lineage>
</organism>
<dbReference type="GO" id="GO:0006817">
    <property type="term" value="P:phosphate ion transport"/>
    <property type="evidence" value="ECO:0007669"/>
    <property type="project" value="UniProtKB-UniRule"/>
</dbReference>
<evidence type="ECO:0000256" key="1">
    <source>
        <dbReference type="ARBA" id="ARBA00008725"/>
    </source>
</evidence>
<sequence>MTVRYFTLLCLLSLLTCSQRKGGIIIAGSTSVQPFIEKVAEHFMEEHPEIVVNVQGGGSTAGIQATLNRTCDIGASSRNLKVSERGLRVILIAVDGIAVIVHRENPVDDLSIDEVRAIFSSTITNWRELGGADTKIIPVTREEGSGTRGSFEEMIMGDVVISDACLVQDSNGAVREIIATTPQGIGYISVGLVDEREKALAIDGVKPTIINLMTQKYRFSRPFLLLLCEEPRDEMKTFVDYVLSKKGQDILKSGGLIPATEIQDD</sequence>
<gene>
    <name evidence="6" type="ORF">AMJ87_12360</name>
</gene>
<comment type="similarity">
    <text evidence="1 4">Belongs to the PstS family.</text>
</comment>
<keyword evidence="3" id="KW-0732">Signal</keyword>
<dbReference type="Gene3D" id="3.40.190.10">
    <property type="entry name" value="Periplasmic binding protein-like II"/>
    <property type="match status" value="2"/>
</dbReference>
<evidence type="ECO:0000256" key="4">
    <source>
        <dbReference type="RuleBase" id="RU367119"/>
    </source>
</evidence>